<protein>
    <submittedName>
        <fullName evidence="2">Uncharacterized protein</fullName>
    </submittedName>
</protein>
<feature type="coiled-coil region" evidence="1">
    <location>
        <begin position="345"/>
        <end position="376"/>
    </location>
</feature>
<dbReference type="EMBL" id="QMDX01000003">
    <property type="protein sequence ID" value="TSD14801.1"/>
    <property type="molecule type" value="Genomic_DNA"/>
</dbReference>
<dbReference type="AlphaFoldDB" id="A0A554NBN3"/>
<gene>
    <name evidence="2" type="ORF">DP107_07495</name>
</gene>
<reference evidence="2 3" key="1">
    <citation type="submission" date="2018-06" db="EMBL/GenBank/DDBJ databases">
        <title>Natronomonas sp. F16-60 a new haloarchaeon isolated from a solar saltern of Isla Cristina, Huelva, Spain.</title>
        <authorList>
            <person name="Duran-Viseras A."/>
            <person name="Sanchez-Porro C."/>
            <person name="Ventosa A."/>
        </authorList>
    </citation>
    <scope>NUCLEOTIDE SEQUENCE [LARGE SCALE GENOMIC DNA]</scope>
    <source>
        <strain evidence="2 3">F16-60</strain>
    </source>
</reference>
<accession>A0A554NBN3</accession>
<keyword evidence="3" id="KW-1185">Reference proteome</keyword>
<dbReference type="Proteomes" id="UP000319894">
    <property type="component" value="Unassembled WGS sequence"/>
</dbReference>
<name>A0A554NBN3_9EURY</name>
<sequence length="382" mass="42945">MNNTEQTTVFAGLDGRTGGRLPEWYRGQTDAEDPVPFAQAVRQLPRATRTRVAYQNPYSNEWVETDRFNAIIEPSRAMDQVRDESVDSLFHVPTDSYSIINPTDVYAPLETVLRDTELDGRTLGEVMFGEIRQYRGGGEVHMDIMFDGLEVQLPGEREPITMGLTSGYDFFGGHAVYVEGFARDNACANSIRSLTDRQIVKHVGDIGDFGEWWEGILEALALVSNDLYAFIEDAQEIDIDFAETPFGVAEFYELIGFPEYLAERAADDALAASDGFVVDLWMLHSGATHALTHFFRGREGGSLDRYVRAANDLLFNPERTLSVVERTYREQAEAETVGGQTGIESQVALAQLERVEADLREKAEQFEAREAMLRERFESTTF</sequence>
<dbReference type="InParanoid" id="A0A554NBN3"/>
<evidence type="ECO:0000313" key="2">
    <source>
        <dbReference type="EMBL" id="TSD14801.1"/>
    </source>
</evidence>
<organism evidence="2 3">
    <name type="scientific">Haloglomus irregulare</name>
    <dbReference type="NCBI Taxonomy" id="2234134"/>
    <lineage>
        <taxon>Archaea</taxon>
        <taxon>Methanobacteriati</taxon>
        <taxon>Methanobacteriota</taxon>
        <taxon>Stenosarchaea group</taxon>
        <taxon>Halobacteria</taxon>
        <taxon>Halobacteriales</taxon>
        <taxon>Natronomonadaceae</taxon>
        <taxon>Haloglomus</taxon>
    </lineage>
</organism>
<keyword evidence="1" id="KW-0175">Coiled coil</keyword>
<dbReference type="RefSeq" id="WP_144261521.1">
    <property type="nucleotide sequence ID" value="NZ_QMDX01000003.1"/>
</dbReference>
<comment type="caution">
    <text evidence="2">The sequence shown here is derived from an EMBL/GenBank/DDBJ whole genome shotgun (WGS) entry which is preliminary data.</text>
</comment>
<evidence type="ECO:0000313" key="3">
    <source>
        <dbReference type="Proteomes" id="UP000319894"/>
    </source>
</evidence>
<proteinExistence type="predicted"/>
<evidence type="ECO:0000256" key="1">
    <source>
        <dbReference type="SAM" id="Coils"/>
    </source>
</evidence>
<dbReference type="OrthoDB" id="238071at2157"/>